<feature type="region of interest" description="Disordered" evidence="1">
    <location>
        <begin position="1"/>
        <end position="32"/>
    </location>
</feature>
<dbReference type="AlphaFoldDB" id="A0A080YWI0"/>
<proteinExistence type="predicted"/>
<reference evidence="2 3" key="1">
    <citation type="submission" date="2013-11" db="EMBL/GenBank/DDBJ databases">
        <title>The Genome Sequence of Phytophthora parasitica P1976.</title>
        <authorList>
            <consortium name="The Broad Institute Genomics Platform"/>
            <person name="Russ C."/>
            <person name="Tyler B."/>
            <person name="Panabieres F."/>
            <person name="Shan W."/>
            <person name="Tripathy S."/>
            <person name="Grunwald N."/>
            <person name="Machado M."/>
            <person name="Johnson C.S."/>
            <person name="Walker B."/>
            <person name="Young S."/>
            <person name="Zeng Q."/>
            <person name="Gargeya S."/>
            <person name="Fitzgerald M."/>
            <person name="Haas B."/>
            <person name="Abouelleil A."/>
            <person name="Allen A.W."/>
            <person name="Alvarado L."/>
            <person name="Arachchi H.M."/>
            <person name="Berlin A.M."/>
            <person name="Chapman S.B."/>
            <person name="Gainer-Dewar J."/>
            <person name="Goldberg J."/>
            <person name="Griggs A."/>
            <person name="Gujja S."/>
            <person name="Hansen M."/>
            <person name="Howarth C."/>
            <person name="Imamovic A."/>
            <person name="Ireland A."/>
            <person name="Larimer J."/>
            <person name="McCowan C."/>
            <person name="Murphy C."/>
            <person name="Pearson M."/>
            <person name="Poon T.W."/>
            <person name="Priest M."/>
            <person name="Roberts A."/>
            <person name="Saif S."/>
            <person name="Shea T."/>
            <person name="Sisk P."/>
            <person name="Sykes S."/>
            <person name="Wortman J."/>
            <person name="Nusbaum C."/>
            <person name="Birren B."/>
        </authorList>
    </citation>
    <scope>NUCLEOTIDE SEQUENCE [LARGE SCALE GENOMIC DNA]</scope>
    <source>
        <strain evidence="2 3">P1976</strain>
    </source>
</reference>
<evidence type="ECO:0000313" key="2">
    <source>
        <dbReference type="EMBL" id="ETO58741.1"/>
    </source>
</evidence>
<name>A0A080YWI0_PHYNI</name>
<organism evidence="2 3">
    <name type="scientific">Phytophthora nicotianae P1976</name>
    <dbReference type="NCBI Taxonomy" id="1317066"/>
    <lineage>
        <taxon>Eukaryota</taxon>
        <taxon>Sar</taxon>
        <taxon>Stramenopiles</taxon>
        <taxon>Oomycota</taxon>
        <taxon>Peronosporomycetes</taxon>
        <taxon>Peronosporales</taxon>
        <taxon>Peronosporaceae</taxon>
        <taxon>Phytophthora</taxon>
    </lineage>
</organism>
<accession>A0A080YWI0</accession>
<dbReference type="OrthoDB" id="118543at2759"/>
<dbReference type="Proteomes" id="UP000028582">
    <property type="component" value="Unassembled WGS sequence"/>
</dbReference>
<evidence type="ECO:0000313" key="3">
    <source>
        <dbReference type="Proteomes" id="UP000028582"/>
    </source>
</evidence>
<dbReference type="EMBL" id="ANJA01004833">
    <property type="protein sequence ID" value="ETO58741.1"/>
    <property type="molecule type" value="Genomic_DNA"/>
</dbReference>
<comment type="caution">
    <text evidence="2">The sequence shown here is derived from an EMBL/GenBank/DDBJ whole genome shotgun (WGS) entry which is preliminary data.</text>
</comment>
<protein>
    <submittedName>
        <fullName evidence="2">Uncharacterized protein</fullName>
    </submittedName>
</protein>
<feature type="compositionally biased region" description="Basic residues" evidence="1">
    <location>
        <begin position="1"/>
        <end position="11"/>
    </location>
</feature>
<gene>
    <name evidence="2" type="ORF">F444_22876</name>
</gene>
<evidence type="ECO:0000256" key="1">
    <source>
        <dbReference type="SAM" id="MobiDB-lite"/>
    </source>
</evidence>
<sequence length="47" mass="5533">MSKSNIAKHSKVCGTKKASKTRKTTNRESYFGNKDRILNKRFEHRHL</sequence>